<evidence type="ECO:0008006" key="4">
    <source>
        <dbReference type="Google" id="ProtNLM"/>
    </source>
</evidence>
<gene>
    <name evidence="2" type="ORF">DI565_02680</name>
</gene>
<dbReference type="EMBL" id="QFPN01000001">
    <property type="protein sequence ID" value="PZQ19299.1"/>
    <property type="molecule type" value="Genomic_DNA"/>
</dbReference>
<comment type="caution">
    <text evidence="2">The sequence shown here is derived from an EMBL/GenBank/DDBJ whole genome shotgun (WGS) entry which is preliminary data.</text>
</comment>
<sequence length="640" mass="67838">MDLADIGKIEINGGPLGPLEITVWDADFSDWIRNRAEAALAGAGFTRALLGDRVRKAGDDAPLGAETVAGLDEAALETLAEAIFMAGGEMLRPRYIETGPGRRKQARRRRSDEAFPMAREPEETSSDRLARVLVALADDRRLSSRALLDAATGLHGSLASVLDAHKATAGSLYGGLASLTAPNGAMRSVLEDMKSSALQSALHSMKSPVRREALDLARTMGSLGVADRAFQGALGLSGHGAAVGGLLSEIGAIGRFTELSGRAAELARSMSGYAPGQRLIDQTLFAGVTKGLNASLDPTRRAAAGIAGQLSGYGAILEATRMSRWSESVAGRSIAEITQALRPNATLFAEVERMRADARQITQGAQALAFFGAGNIAGPAALAATSLKMSALAGARDVFGSLSAVEGLANRALLGGWATRADLPERFWSEPSYRSRLYRDAEVDEGLIETSAGGAIDVMVTSGLHGGVRDQDGVTALVLPVGSLLVSIRSDNVEGDARQAVADIERAMRAFVARKLEAAHGPDWVRHRTPGDIFKNAKRKREAALKDGEPNRPLVDFVDIGELMDTVIWAKNWASVFADVFIDAQMFALRVRALNAVRRPAAHSREVDGVQLVELCLQAYRLAAQMKADGAWKIAAQSDV</sequence>
<name>A0A2W5KT37_ANCNO</name>
<feature type="region of interest" description="Disordered" evidence="1">
    <location>
        <begin position="99"/>
        <end position="123"/>
    </location>
</feature>
<proteinExistence type="predicted"/>
<evidence type="ECO:0000313" key="3">
    <source>
        <dbReference type="Proteomes" id="UP000249577"/>
    </source>
</evidence>
<reference evidence="2 3" key="1">
    <citation type="submission" date="2017-08" db="EMBL/GenBank/DDBJ databases">
        <title>Infants hospitalized years apart are colonized by the same room-sourced microbial strains.</title>
        <authorList>
            <person name="Brooks B."/>
            <person name="Olm M.R."/>
            <person name="Firek B.A."/>
            <person name="Baker R."/>
            <person name="Thomas B.C."/>
            <person name="Morowitz M.J."/>
            <person name="Banfield J.F."/>
        </authorList>
    </citation>
    <scope>NUCLEOTIDE SEQUENCE [LARGE SCALE GENOMIC DNA]</scope>
    <source>
        <strain evidence="2">S2_005_003_R2_43</strain>
    </source>
</reference>
<accession>A0A2W5KT37</accession>
<dbReference type="Proteomes" id="UP000249577">
    <property type="component" value="Unassembled WGS sequence"/>
</dbReference>
<dbReference type="AlphaFoldDB" id="A0A2W5KT37"/>
<evidence type="ECO:0000313" key="2">
    <source>
        <dbReference type="EMBL" id="PZQ19299.1"/>
    </source>
</evidence>
<protein>
    <recommendedName>
        <fullName evidence="4">Swt1-like HEPN domain-containing protein</fullName>
    </recommendedName>
</protein>
<evidence type="ECO:0000256" key="1">
    <source>
        <dbReference type="SAM" id="MobiDB-lite"/>
    </source>
</evidence>
<organism evidence="2 3">
    <name type="scientific">Ancylobacter novellus</name>
    <name type="common">Thiobacillus novellus</name>
    <dbReference type="NCBI Taxonomy" id="921"/>
    <lineage>
        <taxon>Bacteria</taxon>
        <taxon>Pseudomonadati</taxon>
        <taxon>Pseudomonadota</taxon>
        <taxon>Alphaproteobacteria</taxon>
        <taxon>Hyphomicrobiales</taxon>
        <taxon>Xanthobacteraceae</taxon>
        <taxon>Ancylobacter</taxon>
    </lineage>
</organism>